<dbReference type="Pfam" id="PF05866">
    <property type="entry name" value="RusA"/>
    <property type="match status" value="1"/>
</dbReference>
<dbReference type="Proteomes" id="UP000589521">
    <property type="component" value="Unassembled WGS sequence"/>
</dbReference>
<dbReference type="GO" id="GO:0006310">
    <property type="term" value="P:DNA recombination"/>
    <property type="evidence" value="ECO:0007669"/>
    <property type="project" value="InterPro"/>
</dbReference>
<dbReference type="Gene3D" id="3.30.1330.70">
    <property type="entry name" value="Holliday junction resolvase RusA"/>
    <property type="match status" value="1"/>
</dbReference>
<organism evidence="1 2">
    <name type="scientific">Streptococcus danieliae</name>
    <dbReference type="NCBI Taxonomy" id="747656"/>
    <lineage>
        <taxon>Bacteria</taxon>
        <taxon>Bacillati</taxon>
        <taxon>Bacillota</taxon>
        <taxon>Bacilli</taxon>
        <taxon>Lactobacillales</taxon>
        <taxon>Streptococcaceae</taxon>
        <taxon>Streptococcus</taxon>
    </lineage>
</organism>
<name>A0A7Z0M6C1_9STRE</name>
<sequence>MKIEFFLPMKKIPTTTHQQKKVGVRNGKPYFYEPPDLQEARSKLTSALGQHVPDHKLNGPIRLTVKWLFPVVKGKRNGQYKVTKPDTDNLQKLLKDCMTDLGYWKDDAQVASEIAEKFWSDVVGIYVLVEELE</sequence>
<dbReference type="EMBL" id="JACBXX010000125">
    <property type="protein sequence ID" value="NYS96628.1"/>
    <property type="molecule type" value="Genomic_DNA"/>
</dbReference>
<dbReference type="GO" id="GO:0006281">
    <property type="term" value="P:DNA repair"/>
    <property type="evidence" value="ECO:0007669"/>
    <property type="project" value="InterPro"/>
</dbReference>
<accession>A0A7Z0M6C1</accession>
<evidence type="ECO:0000313" key="1">
    <source>
        <dbReference type="EMBL" id="NYS96628.1"/>
    </source>
</evidence>
<proteinExistence type="predicted"/>
<gene>
    <name evidence="1" type="ORF">HZY94_05480</name>
</gene>
<reference evidence="1 2" key="1">
    <citation type="submission" date="2020-07" db="EMBL/GenBank/DDBJ databases">
        <title>MOT database genomes.</title>
        <authorList>
            <person name="Joseph S."/>
            <person name="Aduse-Opoku J."/>
            <person name="Hashim A."/>
            <person name="Wade W."/>
            <person name="Curtis M."/>
        </authorList>
    </citation>
    <scope>NUCLEOTIDE SEQUENCE [LARGE SCALE GENOMIC DNA]</scope>
    <source>
        <strain evidence="1 2">STR</strain>
    </source>
</reference>
<protein>
    <submittedName>
        <fullName evidence="1">RusA family crossover junction endodeoxyribonuclease</fullName>
    </submittedName>
</protein>
<dbReference type="InterPro" id="IPR036614">
    <property type="entry name" value="RusA-like_sf"/>
</dbReference>
<comment type="caution">
    <text evidence="1">The sequence shown here is derived from an EMBL/GenBank/DDBJ whole genome shotgun (WGS) entry which is preliminary data.</text>
</comment>
<dbReference type="InterPro" id="IPR008822">
    <property type="entry name" value="Endonuclease_RusA-like"/>
</dbReference>
<dbReference type="AlphaFoldDB" id="A0A7Z0M6C1"/>
<dbReference type="RefSeq" id="WP_179925346.1">
    <property type="nucleotide sequence ID" value="NZ_JACBXX010000125.1"/>
</dbReference>
<dbReference type="SUPFAM" id="SSF103084">
    <property type="entry name" value="Holliday junction resolvase RusA"/>
    <property type="match status" value="1"/>
</dbReference>
<dbReference type="GO" id="GO:0000287">
    <property type="term" value="F:magnesium ion binding"/>
    <property type="evidence" value="ECO:0007669"/>
    <property type="project" value="InterPro"/>
</dbReference>
<evidence type="ECO:0000313" key="2">
    <source>
        <dbReference type="Proteomes" id="UP000589521"/>
    </source>
</evidence>